<dbReference type="SMART" id="SM00710">
    <property type="entry name" value="PbH1"/>
    <property type="match status" value="9"/>
</dbReference>
<dbReference type="PANTHER" id="PTHR36453">
    <property type="entry name" value="SECRETED PROTEIN-RELATED"/>
    <property type="match status" value="1"/>
</dbReference>
<dbReference type="GeneID" id="88775082"/>
<dbReference type="Gene3D" id="2.160.20.10">
    <property type="entry name" value="Single-stranded right-handed beta-helix, Pectin lyase-like"/>
    <property type="match status" value="2"/>
</dbReference>
<evidence type="ECO:0000313" key="3">
    <source>
        <dbReference type="Proteomes" id="UP000310065"/>
    </source>
</evidence>
<name>A0A4P9IZH2_9GAMM</name>
<dbReference type="Proteomes" id="UP000310065">
    <property type="component" value="Chromosome L1"/>
</dbReference>
<feature type="domain" description="Right handed beta helix" evidence="1">
    <location>
        <begin position="376"/>
        <end position="526"/>
    </location>
</feature>
<protein>
    <recommendedName>
        <fullName evidence="1">Right handed beta helix domain-containing protein</fullName>
    </recommendedName>
</protein>
<dbReference type="InterPro" id="IPR006626">
    <property type="entry name" value="PbH1"/>
</dbReference>
<dbReference type="Pfam" id="PF13229">
    <property type="entry name" value="Beta_helix"/>
    <property type="match status" value="2"/>
</dbReference>
<dbReference type="AlphaFoldDB" id="A0A4P9IZH2"/>
<organism evidence="2 3">
    <name type="scientific">Pseudoalteromonas distincta</name>
    <dbReference type="NCBI Taxonomy" id="77608"/>
    <lineage>
        <taxon>Bacteria</taxon>
        <taxon>Pseudomonadati</taxon>
        <taxon>Pseudomonadota</taxon>
        <taxon>Gammaproteobacteria</taxon>
        <taxon>Alteromonadales</taxon>
        <taxon>Pseudoalteromonadaceae</taxon>
        <taxon>Pseudoalteromonas</taxon>
    </lineage>
</organism>
<dbReference type="EMBL" id="CP040558">
    <property type="protein sequence ID" value="QCU73930.1"/>
    <property type="molecule type" value="Genomic_DNA"/>
</dbReference>
<dbReference type="InterPro" id="IPR011050">
    <property type="entry name" value="Pectin_lyase_fold/virulence"/>
</dbReference>
<evidence type="ECO:0000313" key="2">
    <source>
        <dbReference type="EMBL" id="QCU73930.1"/>
    </source>
</evidence>
<reference evidence="2 3" key="1">
    <citation type="submission" date="2019-05" db="EMBL/GenBank/DDBJ databases">
        <title>Complete genome sequence of Pseudoalteromonas sp. 16-SW-7(T) isolated from the Okhotsk Sea, Russia.</title>
        <authorList>
            <person name="Nguyen T.H."/>
            <person name="Nedashkovskaya O.I."/>
            <person name="Kim S.-G."/>
        </authorList>
    </citation>
    <scope>NUCLEOTIDE SEQUENCE [LARGE SCALE GENOMIC DNA]</scope>
    <source>
        <strain evidence="2 3">16-SW-7</strain>
    </source>
</reference>
<feature type="domain" description="Right handed beta helix" evidence="1">
    <location>
        <begin position="290"/>
        <end position="370"/>
    </location>
</feature>
<dbReference type="RefSeq" id="WP_138488917.1">
    <property type="nucleotide sequence ID" value="NZ_CP040558.1"/>
</dbReference>
<dbReference type="PANTHER" id="PTHR36453:SF1">
    <property type="entry name" value="RIGHT HANDED BETA HELIX DOMAIN-CONTAINING PROTEIN"/>
    <property type="match status" value="1"/>
</dbReference>
<evidence type="ECO:0000259" key="1">
    <source>
        <dbReference type="Pfam" id="PF13229"/>
    </source>
</evidence>
<dbReference type="InterPro" id="IPR012334">
    <property type="entry name" value="Pectin_lyas_fold"/>
</dbReference>
<gene>
    <name evidence="2" type="ORF">FFU37_05420</name>
</gene>
<dbReference type="KEGG" id="pdv:FFU37_05420"/>
<accession>A0A4P9IZH2</accession>
<sequence length="639" mass="71866">MLANDSHADESVYIYVSNKVNLNGEGSLSSPYKSLLNALARARKIKNKSVTIVVRGGIYTLNKTVELTDEDSRDSKFPLMITSFKNEEVVISGAKELNTWNEVTDPAALKRIQSSSKKNIYVTNLFKYGVSNFGSAKLGGVELYHNDKKMLLARYPNNGLLKINKLVKPGSKIVRSHTGSVEGQFYYDDATIDSWTGEDDIYLNGYWFWDWKQEIQAVKSIDTKSKIISLKKPYHVYGYKRKQEYFAFNILTELDSKNEWYLDRGNGDLYFYPSTEITNEKPKLAVIDNIISLNNVSNITVKNITFSYAKNNGVFIEGGEQNLLENVVVKHIGNTAISILNSPKTKVVSSHIYSVGGSAISIHGGNRDELISGDICIINNNIHDYAKTIKTYQPGISIRGVGNCVINNEIFNAPHMAIYFEGNNHTIKYNEIYNVVKESNDAGAIYAGRDWTSRGTVIANNYLHNIQGYKNKGAKGIYLDDEFSGVTIENNIFDNVYDAVFIGGGKDNVVKNNLFINTFRSIYIDTRGIGWAKKALSQLLQKLNQVPYKSDIWKKSYPTLSNVLKVEPRLPVGNLIENNVFFDDGWNAIREEAIPYIQLKNNHLLVGEKPTNDYSVSKNLHNFKAIQFEKIGIQSSLGL</sequence>
<dbReference type="InterPro" id="IPR039448">
    <property type="entry name" value="Beta_helix"/>
</dbReference>
<proteinExistence type="predicted"/>
<dbReference type="SUPFAM" id="SSF51126">
    <property type="entry name" value="Pectin lyase-like"/>
    <property type="match status" value="1"/>
</dbReference>